<feature type="non-terminal residue" evidence="1">
    <location>
        <position position="84"/>
    </location>
</feature>
<protein>
    <submittedName>
        <fullName evidence="1">Uncharacterized protein</fullName>
    </submittedName>
</protein>
<dbReference type="EMBL" id="CACRXK020013372">
    <property type="protein sequence ID" value="CAB4025039.1"/>
    <property type="molecule type" value="Genomic_DNA"/>
</dbReference>
<proteinExistence type="predicted"/>
<feature type="non-terminal residue" evidence="1">
    <location>
        <position position="1"/>
    </location>
</feature>
<accession>A0A6S7KXT1</accession>
<organism evidence="1 2">
    <name type="scientific">Paramuricea clavata</name>
    <name type="common">Red gorgonian</name>
    <name type="synonym">Violescent sea-whip</name>
    <dbReference type="NCBI Taxonomy" id="317549"/>
    <lineage>
        <taxon>Eukaryota</taxon>
        <taxon>Metazoa</taxon>
        <taxon>Cnidaria</taxon>
        <taxon>Anthozoa</taxon>
        <taxon>Octocorallia</taxon>
        <taxon>Malacalcyonacea</taxon>
        <taxon>Plexauridae</taxon>
        <taxon>Paramuricea</taxon>
    </lineage>
</organism>
<gene>
    <name evidence="1" type="ORF">PACLA_8A002158</name>
</gene>
<name>A0A6S7KXT1_PARCT</name>
<keyword evidence="2" id="KW-1185">Reference proteome</keyword>
<comment type="caution">
    <text evidence="1">The sequence shown here is derived from an EMBL/GenBank/DDBJ whole genome shotgun (WGS) entry which is preliminary data.</text>
</comment>
<evidence type="ECO:0000313" key="2">
    <source>
        <dbReference type="Proteomes" id="UP001152795"/>
    </source>
</evidence>
<evidence type="ECO:0000313" key="1">
    <source>
        <dbReference type="EMBL" id="CAB4025039.1"/>
    </source>
</evidence>
<dbReference type="AlphaFoldDB" id="A0A6S7KXT1"/>
<reference evidence="1" key="1">
    <citation type="submission" date="2020-04" db="EMBL/GenBank/DDBJ databases">
        <authorList>
            <person name="Alioto T."/>
            <person name="Alioto T."/>
            <person name="Gomez Garrido J."/>
        </authorList>
    </citation>
    <scope>NUCLEOTIDE SEQUENCE</scope>
    <source>
        <strain evidence="1">A484AB</strain>
    </source>
</reference>
<sequence>IKSKFEDVEGNCPAPVDPVVRVSLITQDDAIVSDVVVSVLSSDDALVSNVVVSVMSSHDAMVSNAVVSVNTDATDDASVSDAFS</sequence>
<dbReference type="Proteomes" id="UP001152795">
    <property type="component" value="Unassembled WGS sequence"/>
</dbReference>